<sequence length="45" mass="5119">MNIGMIELIGVFGLVLAFLGWQYWSVSRDIAKDKEKKAQEDEDSS</sequence>
<dbReference type="Proteomes" id="UP001302429">
    <property type="component" value="Chromosome"/>
</dbReference>
<dbReference type="EMBL" id="CP136594">
    <property type="protein sequence ID" value="WOE74513.1"/>
    <property type="molecule type" value="Genomic_DNA"/>
</dbReference>
<reference evidence="2 3" key="1">
    <citation type="submission" date="2023-10" db="EMBL/GenBank/DDBJ databases">
        <title>Complete genome sequence of a Sphingomonadaceae bacterium.</title>
        <authorList>
            <person name="Yan C."/>
        </authorList>
    </citation>
    <scope>NUCLEOTIDE SEQUENCE [LARGE SCALE GENOMIC DNA]</scope>
    <source>
        <strain evidence="2 3">SCSIO 66989</strain>
    </source>
</reference>
<keyword evidence="1" id="KW-1133">Transmembrane helix</keyword>
<dbReference type="KEGG" id="acoa:RB602_11725"/>
<keyword evidence="3" id="KW-1185">Reference proteome</keyword>
<evidence type="ECO:0000313" key="2">
    <source>
        <dbReference type="EMBL" id="WOE74513.1"/>
    </source>
</evidence>
<dbReference type="RefSeq" id="WP_317080769.1">
    <property type="nucleotide sequence ID" value="NZ_CP136594.1"/>
</dbReference>
<keyword evidence="1" id="KW-0812">Transmembrane</keyword>
<name>A0AA97F772_9SPHN</name>
<protein>
    <submittedName>
        <fullName evidence="2">Uncharacterized protein</fullName>
    </submittedName>
</protein>
<organism evidence="2 3">
    <name type="scientific">Alterisphingorhabdus coralli</name>
    <dbReference type="NCBI Taxonomy" id="3071408"/>
    <lineage>
        <taxon>Bacteria</taxon>
        <taxon>Pseudomonadati</taxon>
        <taxon>Pseudomonadota</taxon>
        <taxon>Alphaproteobacteria</taxon>
        <taxon>Sphingomonadales</taxon>
        <taxon>Sphingomonadaceae</taxon>
        <taxon>Alterisphingorhabdus (ex Yan et al. 2024)</taxon>
    </lineage>
</organism>
<evidence type="ECO:0000313" key="3">
    <source>
        <dbReference type="Proteomes" id="UP001302429"/>
    </source>
</evidence>
<evidence type="ECO:0000256" key="1">
    <source>
        <dbReference type="SAM" id="Phobius"/>
    </source>
</evidence>
<gene>
    <name evidence="2" type="ORF">RB602_11725</name>
</gene>
<accession>A0AA97F772</accession>
<proteinExistence type="predicted"/>
<keyword evidence="1" id="KW-0472">Membrane</keyword>
<dbReference type="AlphaFoldDB" id="A0AA97F772"/>
<feature type="transmembrane region" description="Helical" evidence="1">
    <location>
        <begin position="6"/>
        <end position="24"/>
    </location>
</feature>